<organism evidence="2 3">
    <name type="scientific">Luedemannella helvata</name>
    <dbReference type="NCBI Taxonomy" id="349315"/>
    <lineage>
        <taxon>Bacteria</taxon>
        <taxon>Bacillati</taxon>
        <taxon>Actinomycetota</taxon>
        <taxon>Actinomycetes</taxon>
        <taxon>Micromonosporales</taxon>
        <taxon>Micromonosporaceae</taxon>
        <taxon>Luedemannella</taxon>
    </lineage>
</organism>
<protein>
    <submittedName>
        <fullName evidence="2">Uncharacterized protein</fullName>
    </submittedName>
</protein>
<reference evidence="2 3" key="1">
    <citation type="journal article" date="2019" name="Int. J. Syst. Evol. Microbiol.">
        <title>The Global Catalogue of Microorganisms (GCM) 10K type strain sequencing project: providing services to taxonomists for standard genome sequencing and annotation.</title>
        <authorList>
            <consortium name="The Broad Institute Genomics Platform"/>
            <consortium name="The Broad Institute Genome Sequencing Center for Infectious Disease"/>
            <person name="Wu L."/>
            <person name="Ma J."/>
        </authorList>
    </citation>
    <scope>NUCLEOTIDE SEQUENCE [LARGE SCALE GENOMIC DNA]</scope>
    <source>
        <strain evidence="2 3">JCM 13249</strain>
    </source>
</reference>
<evidence type="ECO:0000313" key="3">
    <source>
        <dbReference type="Proteomes" id="UP001500655"/>
    </source>
</evidence>
<gene>
    <name evidence="2" type="ORF">GCM10009681_53140</name>
</gene>
<dbReference type="Proteomes" id="UP001500655">
    <property type="component" value="Unassembled WGS sequence"/>
</dbReference>
<sequence length="248" mass="27162">MAIARAGVALCGVLLTVLLASAAWAAPADGPPPPTPATPQPRAGYHHLGATTVSGWSGVSGRLTVANPGVRAGTYDFVAARFMARSADGTAWLEAGWSENGWLRDGRQRVYTYDTVSRRWTFHDEYPITPGDRVWINLESAGDGHWRAWLWWRGQWRLLIDQRVPIGRSTTIEQYVEVYVDPAMGGYITLPKAGFDNVRLRDAGGGSTFWREGEVPTGAGSGFANYCLNWVKRYDTWSAATCAAARAR</sequence>
<proteinExistence type="predicted"/>
<accession>A0ABN2L5V4</accession>
<keyword evidence="1" id="KW-0732">Signal</keyword>
<keyword evidence="3" id="KW-1185">Reference proteome</keyword>
<evidence type="ECO:0000313" key="2">
    <source>
        <dbReference type="EMBL" id="GAA1774921.1"/>
    </source>
</evidence>
<feature type="signal peptide" evidence="1">
    <location>
        <begin position="1"/>
        <end position="25"/>
    </location>
</feature>
<name>A0ABN2L5V4_9ACTN</name>
<feature type="chain" id="PRO_5045154270" evidence="1">
    <location>
        <begin position="26"/>
        <end position="248"/>
    </location>
</feature>
<dbReference type="RefSeq" id="WP_344087839.1">
    <property type="nucleotide sequence ID" value="NZ_BAAALS010000041.1"/>
</dbReference>
<dbReference type="EMBL" id="BAAALS010000041">
    <property type="protein sequence ID" value="GAA1774921.1"/>
    <property type="molecule type" value="Genomic_DNA"/>
</dbReference>
<evidence type="ECO:0000256" key="1">
    <source>
        <dbReference type="SAM" id="SignalP"/>
    </source>
</evidence>
<comment type="caution">
    <text evidence="2">The sequence shown here is derived from an EMBL/GenBank/DDBJ whole genome shotgun (WGS) entry which is preliminary data.</text>
</comment>